<dbReference type="SUPFAM" id="SSF55073">
    <property type="entry name" value="Nucleotide cyclase"/>
    <property type="match status" value="1"/>
</dbReference>
<evidence type="ECO:0000256" key="5">
    <source>
        <dbReference type="SAM" id="Phobius"/>
    </source>
</evidence>
<dbReference type="KEGG" id="pcam:HNE05_06490"/>
<dbReference type="FunFam" id="3.30.70.270:FF:000001">
    <property type="entry name" value="Diguanylate cyclase domain protein"/>
    <property type="match status" value="1"/>
</dbReference>
<dbReference type="PANTHER" id="PTHR45138:SF9">
    <property type="entry name" value="DIGUANYLATE CYCLASE DGCM-RELATED"/>
    <property type="match status" value="1"/>
</dbReference>
<dbReference type="PANTHER" id="PTHR45138">
    <property type="entry name" value="REGULATORY COMPONENTS OF SENSORY TRANSDUCTION SYSTEM"/>
    <property type="match status" value="1"/>
</dbReference>
<keyword evidence="5" id="KW-0472">Membrane</keyword>
<reference evidence="7" key="1">
    <citation type="submission" date="2020-07" db="EMBL/GenBank/DDBJ databases">
        <title>Nitrate ammonifying Pseudomonas campi sp. nov. isolated from German agricultural grassland.</title>
        <authorList>
            <person name="Timsy T."/>
            <person name="Ulrich A."/>
            <person name="Spanner T."/>
            <person name="Foesel B."/>
            <person name="Kolb S."/>
            <person name="Horn M.A."/>
            <person name="Behrendt U."/>
        </authorList>
    </citation>
    <scope>NUCLEOTIDE SEQUENCE</scope>
    <source>
        <strain evidence="7">S1-A32-2</strain>
    </source>
</reference>
<organism evidence="7 8">
    <name type="scientific">Aquipseudomonas campi</name>
    <dbReference type="NCBI Taxonomy" id="2731681"/>
    <lineage>
        <taxon>Bacteria</taxon>
        <taxon>Pseudomonadati</taxon>
        <taxon>Pseudomonadota</taxon>
        <taxon>Gammaproteobacteria</taxon>
        <taxon>Pseudomonadales</taxon>
        <taxon>Pseudomonadaceae</taxon>
        <taxon>Aquipseudomonas</taxon>
    </lineage>
</organism>
<dbReference type="SMART" id="SM00267">
    <property type="entry name" value="GGDEF"/>
    <property type="match status" value="1"/>
</dbReference>
<comment type="subcellular location">
    <subcellularLocation>
        <location evidence="2">Cell inner membrane</location>
    </subcellularLocation>
</comment>
<comment type="cofactor">
    <cofactor evidence="1">
        <name>Mg(2+)</name>
        <dbReference type="ChEBI" id="CHEBI:18420"/>
    </cofactor>
</comment>
<dbReference type="RefSeq" id="WP_173205793.1">
    <property type="nucleotide sequence ID" value="NZ_CP053697.2"/>
</dbReference>
<dbReference type="Gene3D" id="3.30.70.270">
    <property type="match status" value="1"/>
</dbReference>
<feature type="transmembrane region" description="Helical" evidence="5">
    <location>
        <begin position="125"/>
        <end position="143"/>
    </location>
</feature>
<feature type="transmembrane region" description="Helical" evidence="5">
    <location>
        <begin position="155"/>
        <end position="177"/>
    </location>
</feature>
<feature type="transmembrane region" description="Helical" evidence="5">
    <location>
        <begin position="78"/>
        <end position="97"/>
    </location>
</feature>
<feature type="transmembrane region" description="Helical" evidence="5">
    <location>
        <begin position="46"/>
        <end position="66"/>
    </location>
</feature>
<name>A0A6M8F723_9GAMM</name>
<evidence type="ECO:0000259" key="6">
    <source>
        <dbReference type="PROSITE" id="PS50887"/>
    </source>
</evidence>
<dbReference type="Proteomes" id="UP000501379">
    <property type="component" value="Chromosome"/>
</dbReference>
<dbReference type="PROSITE" id="PS50887">
    <property type="entry name" value="GGDEF"/>
    <property type="match status" value="1"/>
</dbReference>
<keyword evidence="5" id="KW-1133">Transmembrane helix</keyword>
<dbReference type="InterPro" id="IPR050469">
    <property type="entry name" value="Diguanylate_Cyclase"/>
</dbReference>
<dbReference type="InterPro" id="IPR043128">
    <property type="entry name" value="Rev_trsase/Diguanyl_cyclase"/>
</dbReference>
<protein>
    <recommendedName>
        <fullName evidence="3">diguanylate cyclase</fullName>
        <ecNumber evidence="3">2.7.7.65</ecNumber>
    </recommendedName>
</protein>
<dbReference type="NCBIfam" id="TIGR00254">
    <property type="entry name" value="GGDEF"/>
    <property type="match status" value="1"/>
</dbReference>
<dbReference type="EC" id="2.7.7.65" evidence="3"/>
<dbReference type="CDD" id="cd01949">
    <property type="entry name" value="GGDEF"/>
    <property type="match status" value="1"/>
</dbReference>
<feature type="transmembrane region" description="Helical" evidence="5">
    <location>
        <begin position="20"/>
        <end position="40"/>
    </location>
</feature>
<dbReference type="GO" id="GO:0005886">
    <property type="term" value="C:plasma membrane"/>
    <property type="evidence" value="ECO:0007669"/>
    <property type="project" value="UniProtKB-SubCell"/>
</dbReference>
<dbReference type="GO" id="GO:0052621">
    <property type="term" value="F:diguanylate cyclase activity"/>
    <property type="evidence" value="ECO:0007669"/>
    <property type="project" value="UniProtKB-EC"/>
</dbReference>
<dbReference type="Pfam" id="PF00990">
    <property type="entry name" value="GGDEF"/>
    <property type="match status" value="1"/>
</dbReference>
<comment type="catalytic activity">
    <reaction evidence="4">
        <text>2 GTP = 3',3'-c-di-GMP + 2 diphosphate</text>
        <dbReference type="Rhea" id="RHEA:24898"/>
        <dbReference type="ChEBI" id="CHEBI:33019"/>
        <dbReference type="ChEBI" id="CHEBI:37565"/>
        <dbReference type="ChEBI" id="CHEBI:58805"/>
        <dbReference type="EC" id="2.7.7.65"/>
    </reaction>
</comment>
<evidence type="ECO:0000256" key="2">
    <source>
        <dbReference type="ARBA" id="ARBA00004533"/>
    </source>
</evidence>
<feature type="transmembrane region" description="Helical" evidence="5">
    <location>
        <begin position="103"/>
        <end position="118"/>
    </location>
</feature>
<keyword evidence="5" id="KW-0812">Transmembrane</keyword>
<evidence type="ECO:0000313" key="7">
    <source>
        <dbReference type="EMBL" id="QKE63021.1"/>
    </source>
</evidence>
<evidence type="ECO:0000256" key="4">
    <source>
        <dbReference type="ARBA" id="ARBA00034247"/>
    </source>
</evidence>
<dbReference type="InterPro" id="IPR029787">
    <property type="entry name" value="Nucleotide_cyclase"/>
</dbReference>
<sequence>MTPGTALPVDSHQQLRIRRLLMSVAMYVLSAVPQGVSLYNGISPAWVMYTWAAYAVVFNLGFYLAIRSNFSLRFRDPSMTMAQMVAAIILVLFTQLYAGEARGAYLVVLVIIMVFGCFKLHTRQLLILSLLTILAYALTMPLVREIEGERFNLAVEVILWCSFSAFLPFISILGGSISDLRKKLMASNAQLQEVLQQVTELATHDELTGVYNRRYLLEMLGHEKNRTDRGGGGFCVCLFDLDHFKRVNDNYGHAAGDTVLKTFAATIEPLLRSTDFLARYGGEEFLLFLPQTSLEMAQHCIKRIQEALAGTRFEGLPPDFRVTASIGVAQYYLQEGIPGLIERSDKALYRAKQNGRNRMELAPFTRPILI</sequence>
<keyword evidence="8" id="KW-1185">Reference proteome</keyword>
<dbReference type="EMBL" id="CP053697">
    <property type="protein sequence ID" value="QKE63021.1"/>
    <property type="molecule type" value="Genomic_DNA"/>
</dbReference>
<accession>A0A6M8F723</accession>
<feature type="domain" description="GGDEF" evidence="6">
    <location>
        <begin position="232"/>
        <end position="364"/>
    </location>
</feature>
<proteinExistence type="predicted"/>
<evidence type="ECO:0000256" key="3">
    <source>
        <dbReference type="ARBA" id="ARBA00012528"/>
    </source>
</evidence>
<dbReference type="InterPro" id="IPR000160">
    <property type="entry name" value="GGDEF_dom"/>
</dbReference>
<dbReference type="AlphaFoldDB" id="A0A6M8F723"/>
<gene>
    <name evidence="7" type="ORF">HNE05_06490</name>
</gene>
<evidence type="ECO:0000313" key="8">
    <source>
        <dbReference type="Proteomes" id="UP000501379"/>
    </source>
</evidence>
<evidence type="ECO:0000256" key="1">
    <source>
        <dbReference type="ARBA" id="ARBA00001946"/>
    </source>
</evidence>